<dbReference type="InterPro" id="IPR051400">
    <property type="entry name" value="HAD-like_hydrolase"/>
</dbReference>
<accession>A0A1H0YES3</accession>
<dbReference type="SFLD" id="SFLDG01129">
    <property type="entry name" value="C1.5:_HAD__Beta-PGM__Phosphata"/>
    <property type="match status" value="1"/>
</dbReference>
<dbReference type="PANTHER" id="PTHR46470:SF2">
    <property type="entry name" value="GLYCERALDEHYDE 3-PHOSPHATE PHOSPHATASE"/>
    <property type="match status" value="1"/>
</dbReference>
<dbReference type="AlphaFoldDB" id="A0A1H0YES3"/>
<dbReference type="SUPFAM" id="SSF56784">
    <property type="entry name" value="HAD-like"/>
    <property type="match status" value="1"/>
</dbReference>
<protein>
    <submittedName>
        <fullName evidence="5">Putative hydrolase of the HAD superfamily</fullName>
    </submittedName>
</protein>
<reference evidence="6" key="1">
    <citation type="submission" date="2016-10" db="EMBL/GenBank/DDBJ databases">
        <authorList>
            <person name="Varghese N."/>
            <person name="Submissions S."/>
        </authorList>
    </citation>
    <scope>NUCLEOTIDE SEQUENCE [LARGE SCALE GENOMIC DNA]</scope>
    <source>
        <strain evidence="6">MPL-11</strain>
    </source>
</reference>
<dbReference type="Pfam" id="PF13419">
    <property type="entry name" value="HAD_2"/>
    <property type="match status" value="1"/>
</dbReference>
<dbReference type="InterPro" id="IPR041492">
    <property type="entry name" value="HAD_2"/>
</dbReference>
<keyword evidence="6" id="KW-1185">Reference proteome</keyword>
<dbReference type="Proteomes" id="UP000199481">
    <property type="component" value="Unassembled WGS sequence"/>
</dbReference>
<keyword evidence="3 5" id="KW-0378">Hydrolase</keyword>
<evidence type="ECO:0000313" key="6">
    <source>
        <dbReference type="Proteomes" id="UP000199481"/>
    </source>
</evidence>
<evidence type="ECO:0000256" key="3">
    <source>
        <dbReference type="ARBA" id="ARBA00022801"/>
    </source>
</evidence>
<dbReference type="InterPro" id="IPR036412">
    <property type="entry name" value="HAD-like_sf"/>
</dbReference>
<dbReference type="PANTHER" id="PTHR46470">
    <property type="entry name" value="N-ACYLNEURAMINATE-9-PHOSPHATASE"/>
    <property type="match status" value="1"/>
</dbReference>
<name>A0A1H0YES3_9LACT</name>
<dbReference type="InterPro" id="IPR006439">
    <property type="entry name" value="HAD-SF_hydro_IA"/>
</dbReference>
<dbReference type="InterPro" id="IPR023198">
    <property type="entry name" value="PGP-like_dom2"/>
</dbReference>
<dbReference type="Gene3D" id="1.10.150.240">
    <property type="entry name" value="Putative phosphatase, domain 2"/>
    <property type="match status" value="1"/>
</dbReference>
<keyword evidence="2" id="KW-0479">Metal-binding</keyword>
<dbReference type="PRINTS" id="PR00413">
    <property type="entry name" value="HADHALOGNASE"/>
</dbReference>
<organism evidence="5 6">
    <name type="scientific">Carnobacterium viridans</name>
    <dbReference type="NCBI Taxonomy" id="174587"/>
    <lineage>
        <taxon>Bacteria</taxon>
        <taxon>Bacillati</taxon>
        <taxon>Bacillota</taxon>
        <taxon>Bacilli</taxon>
        <taxon>Lactobacillales</taxon>
        <taxon>Carnobacteriaceae</taxon>
        <taxon>Carnobacterium</taxon>
    </lineage>
</organism>
<comment type="cofactor">
    <cofactor evidence="1">
        <name>Mg(2+)</name>
        <dbReference type="ChEBI" id="CHEBI:18420"/>
    </cofactor>
</comment>
<dbReference type="InterPro" id="IPR023214">
    <property type="entry name" value="HAD_sf"/>
</dbReference>
<dbReference type="GO" id="GO:0044281">
    <property type="term" value="P:small molecule metabolic process"/>
    <property type="evidence" value="ECO:0007669"/>
    <property type="project" value="UniProtKB-ARBA"/>
</dbReference>
<keyword evidence="4" id="KW-0460">Magnesium</keyword>
<dbReference type="GO" id="GO:0016791">
    <property type="term" value="F:phosphatase activity"/>
    <property type="evidence" value="ECO:0007669"/>
    <property type="project" value="TreeGrafter"/>
</dbReference>
<dbReference type="Gene3D" id="3.40.50.1000">
    <property type="entry name" value="HAD superfamily/HAD-like"/>
    <property type="match status" value="1"/>
</dbReference>
<dbReference type="EMBL" id="FNJW01000008">
    <property type="protein sequence ID" value="SDQ13632.1"/>
    <property type="molecule type" value="Genomic_DNA"/>
</dbReference>
<evidence type="ECO:0000256" key="2">
    <source>
        <dbReference type="ARBA" id="ARBA00022723"/>
    </source>
</evidence>
<dbReference type="NCBIfam" id="TIGR01549">
    <property type="entry name" value="HAD-SF-IA-v1"/>
    <property type="match status" value="1"/>
</dbReference>
<gene>
    <name evidence="5" type="ORF">SAMN04487752_0903</name>
</gene>
<evidence type="ECO:0000256" key="1">
    <source>
        <dbReference type="ARBA" id="ARBA00001946"/>
    </source>
</evidence>
<dbReference type="RefSeq" id="WP_089975535.1">
    <property type="nucleotide sequence ID" value="NZ_CP084916.1"/>
</dbReference>
<proteinExistence type="predicted"/>
<evidence type="ECO:0000256" key="4">
    <source>
        <dbReference type="ARBA" id="ARBA00022842"/>
    </source>
</evidence>
<sequence>MYNFIFDIDDTVYDQLKPFRQAFDKNFQRYSSIPITKIYLFSRKFSDALFDKTEKGEVKLEDMQSYRIIKAFEMFDIQITQEQAAKFQNDYQNFQKNIGLLEDIRKTLDYCKEQNVVLGIISNGPSEHQRSKIKQLNLEKWVPKQNIFISDELKIAKPDVRIFKYVQNNLNILPESTYYIGDSYENDMIGAKKAGWKAIWSNRRNHYQTDTSWKPDYVIQKDQSLLNIVQHILNDSHFS</sequence>
<dbReference type="SFLD" id="SFLDS00003">
    <property type="entry name" value="Haloacid_Dehalogenase"/>
    <property type="match status" value="1"/>
</dbReference>
<evidence type="ECO:0000313" key="5">
    <source>
        <dbReference type="EMBL" id="SDQ13632.1"/>
    </source>
</evidence>
<dbReference type="GO" id="GO:0046872">
    <property type="term" value="F:metal ion binding"/>
    <property type="evidence" value="ECO:0007669"/>
    <property type="project" value="UniProtKB-KW"/>
</dbReference>
<dbReference type="OrthoDB" id="25198at2"/>